<evidence type="ECO:0000313" key="13">
    <source>
        <dbReference type="Proteomes" id="UP000325579"/>
    </source>
</evidence>
<dbReference type="CDD" id="cd02440">
    <property type="entry name" value="AdoMet_MTases"/>
    <property type="match status" value="1"/>
</dbReference>
<evidence type="ECO:0000256" key="4">
    <source>
        <dbReference type="ARBA" id="ARBA00022729"/>
    </source>
</evidence>
<evidence type="ECO:0000256" key="5">
    <source>
        <dbReference type="ARBA" id="ARBA00022801"/>
    </source>
</evidence>
<dbReference type="PANTHER" id="PTHR43301:SF7">
    <property type="entry name" value="ARABINAN ENDO-1,5-ALPHA-L-ARABINOSIDASE C"/>
    <property type="match status" value="1"/>
</dbReference>
<dbReference type="GO" id="GO:0004553">
    <property type="term" value="F:hydrolase activity, hydrolyzing O-glycosyl compounds"/>
    <property type="evidence" value="ECO:0007669"/>
    <property type="project" value="InterPro"/>
</dbReference>
<dbReference type="Pfam" id="PF04616">
    <property type="entry name" value="Glyco_hydro_43"/>
    <property type="match status" value="1"/>
</dbReference>
<keyword evidence="3" id="KW-0119">Carbohydrate metabolism</keyword>
<evidence type="ECO:0000256" key="8">
    <source>
        <dbReference type="PIRSR" id="PIRSR606710-1"/>
    </source>
</evidence>
<evidence type="ECO:0000313" key="12">
    <source>
        <dbReference type="EMBL" id="KAE8401612.1"/>
    </source>
</evidence>
<proteinExistence type="inferred from homology"/>
<dbReference type="Gene3D" id="3.40.50.150">
    <property type="entry name" value="Vaccinia Virus protein VP39"/>
    <property type="match status" value="1"/>
</dbReference>
<dbReference type="Proteomes" id="UP000325579">
    <property type="component" value="Unassembled WGS sequence"/>
</dbReference>
<feature type="site" description="Important for catalytic activity, responsible for pKa modulation of the active site Glu and correct orientation of both the proton donor and substrate" evidence="9">
    <location>
        <position position="158"/>
    </location>
</feature>
<keyword evidence="6" id="KW-0326">Glycosidase</keyword>
<dbReference type="SUPFAM" id="SSF53335">
    <property type="entry name" value="S-adenosyl-L-methionine-dependent methyltransferases"/>
    <property type="match status" value="1"/>
</dbReference>
<evidence type="ECO:0000256" key="11">
    <source>
        <dbReference type="SAM" id="SignalP"/>
    </source>
</evidence>
<dbReference type="PANTHER" id="PTHR43301">
    <property type="entry name" value="ARABINAN ENDO-1,5-ALPHA-L-ARABINOSIDASE"/>
    <property type="match status" value="1"/>
</dbReference>
<dbReference type="InterPro" id="IPR006710">
    <property type="entry name" value="Glyco_hydro_43"/>
</dbReference>
<dbReference type="GO" id="GO:0045493">
    <property type="term" value="P:xylan catabolic process"/>
    <property type="evidence" value="ECO:0007669"/>
    <property type="project" value="UniProtKB-KW"/>
</dbReference>
<dbReference type="Gene3D" id="2.115.10.20">
    <property type="entry name" value="Glycosyl hydrolase domain, family 43"/>
    <property type="match status" value="1"/>
</dbReference>
<keyword evidence="3" id="KW-0858">Xylan degradation</keyword>
<feature type="active site" description="Proton acceptor" evidence="8">
    <location>
        <position position="44"/>
    </location>
</feature>
<comment type="pathway">
    <text evidence="1">Glycan metabolism; L-arabinan degradation.</text>
</comment>
<evidence type="ECO:0000256" key="1">
    <source>
        <dbReference type="ARBA" id="ARBA00004834"/>
    </source>
</evidence>
<feature type="region of interest" description="Disordered" evidence="10">
    <location>
        <begin position="305"/>
        <end position="325"/>
    </location>
</feature>
<accession>A0A5N7D5C5</accession>
<keyword evidence="4 11" id="KW-0732">Signal</keyword>
<dbReference type="Pfam" id="PF13489">
    <property type="entry name" value="Methyltransf_23"/>
    <property type="match status" value="1"/>
</dbReference>
<dbReference type="EMBL" id="ML736798">
    <property type="protein sequence ID" value="KAE8401612.1"/>
    <property type="molecule type" value="Genomic_DNA"/>
</dbReference>
<dbReference type="InterPro" id="IPR050727">
    <property type="entry name" value="GH43_arabinanases"/>
</dbReference>
<evidence type="ECO:0000256" key="9">
    <source>
        <dbReference type="PIRSR" id="PIRSR606710-2"/>
    </source>
</evidence>
<evidence type="ECO:0000256" key="7">
    <source>
        <dbReference type="ARBA" id="ARBA00025221"/>
    </source>
</evidence>
<keyword evidence="13" id="KW-1185">Reference proteome</keyword>
<evidence type="ECO:0000256" key="3">
    <source>
        <dbReference type="ARBA" id="ARBA00022651"/>
    </source>
</evidence>
<feature type="active site" description="Proton donor" evidence="8">
    <location>
        <position position="209"/>
    </location>
</feature>
<gene>
    <name evidence="12" type="ORF">BDV37DRAFT_296100</name>
</gene>
<dbReference type="OrthoDB" id="2013972at2759"/>
<feature type="chain" id="PRO_5024914465" evidence="11">
    <location>
        <begin position="28"/>
        <end position="645"/>
    </location>
</feature>
<protein>
    <submittedName>
        <fullName evidence="12">Glycosyl hydrolase</fullName>
    </submittedName>
</protein>
<dbReference type="CDD" id="cd18831">
    <property type="entry name" value="GH43_AnAbnA-like"/>
    <property type="match status" value="1"/>
</dbReference>
<keyword evidence="3" id="KW-0624">Polysaccharide degradation</keyword>
<dbReference type="GeneID" id="43674734"/>
<evidence type="ECO:0000256" key="6">
    <source>
        <dbReference type="ARBA" id="ARBA00023295"/>
    </source>
</evidence>
<organism evidence="12 13">
    <name type="scientific">Aspergillus pseudonomiae</name>
    <dbReference type="NCBI Taxonomy" id="1506151"/>
    <lineage>
        <taxon>Eukaryota</taxon>
        <taxon>Fungi</taxon>
        <taxon>Dikarya</taxon>
        <taxon>Ascomycota</taxon>
        <taxon>Pezizomycotina</taxon>
        <taxon>Eurotiomycetes</taxon>
        <taxon>Eurotiomycetidae</taxon>
        <taxon>Eurotiales</taxon>
        <taxon>Aspergillaceae</taxon>
        <taxon>Aspergillus</taxon>
        <taxon>Aspergillus subgen. Circumdati</taxon>
    </lineage>
</organism>
<sequence length="645" mass="71572">MSTRSPLQLPSIMLSLLAALSLPLALANAFAAPGPCNGNCWAHDPGLWQRDDGKYFLFSTGNGIHISSADALQGPWTEVGYALPDGSSIDHAGNKNLWAPDVHFQDGTYYMYYAVSTLGSQNSVIGVATSKTMEPGSWTDHGSTGLSSDGSQGYNTIDANWIQIGDQQILNFGSYWQGLYQINLAGPLKIGNQAPARLAYNATGNHAIEAPFLFHQNNFFYLFFSSGKANGYDTNFPAPGEEYRINVCRSSTGRGDFVDKNGVSCLESGGTTVLASHDNVYGPGGHGRTKNKRFPASLETTWPEKPSLRRHVSSHSQDTTTMADYEDTIEVDWGAPTPDLTDDTSSEASTSLRSTVLEYEFRHGRRYHSTHAGNYLFPNDEAEQERLDMVHHIYYRLLHNRLFLAPIDLSGKRILDIGTGTGVWAIHLGDEYPAAEAIVGNDISPIQPQWVPPNVKFYIDDVEKDWVEGQPYDLIHCRYMAGSIKDWPRLIQQCFTNLKPGGYLELQESINTLYSEDDSVPPECNTVKMMDALKEGCLQIGQSMNPAPNMHGWVEDAGFTIVDERKFKLPLGNWPRDKRLKECGSFNRLNFVEGVDAFTASILQDILGWRKEEVTVLNAAVRREVMANTMHALFDFLVIVAQKPM</sequence>
<dbReference type="InterPro" id="IPR029063">
    <property type="entry name" value="SAM-dependent_MTases_sf"/>
</dbReference>
<comment type="similarity">
    <text evidence="2">Belongs to the glycosyl hydrolase 43 family.</text>
</comment>
<dbReference type="RefSeq" id="XP_031938931.1">
    <property type="nucleotide sequence ID" value="XM_032090043.1"/>
</dbReference>
<feature type="signal peptide" evidence="11">
    <location>
        <begin position="1"/>
        <end position="27"/>
    </location>
</feature>
<dbReference type="InterPro" id="IPR023296">
    <property type="entry name" value="Glyco_hydro_beta-prop_sf"/>
</dbReference>
<name>A0A5N7D5C5_9EURO</name>
<dbReference type="AlphaFoldDB" id="A0A5N7D5C5"/>
<evidence type="ECO:0000256" key="10">
    <source>
        <dbReference type="SAM" id="MobiDB-lite"/>
    </source>
</evidence>
<keyword evidence="5 12" id="KW-0378">Hydrolase</keyword>
<evidence type="ECO:0000256" key="2">
    <source>
        <dbReference type="ARBA" id="ARBA00009865"/>
    </source>
</evidence>
<comment type="function">
    <text evidence="7">Endo-1,5-alpha-L-arabinanase involved in degradation of pectin. Its preferred substrate is linear 1,5-alpha-L-arabinan.</text>
</comment>
<reference evidence="12 13" key="1">
    <citation type="submission" date="2019-04" db="EMBL/GenBank/DDBJ databases">
        <authorList>
            <consortium name="DOE Joint Genome Institute"/>
            <person name="Mondo S."/>
            <person name="Kjaerbolling I."/>
            <person name="Vesth T."/>
            <person name="Frisvad J.C."/>
            <person name="Nybo J.L."/>
            <person name="Theobald S."/>
            <person name="Kildgaard S."/>
            <person name="Isbrandt T."/>
            <person name="Kuo A."/>
            <person name="Sato A."/>
            <person name="Lyhne E.K."/>
            <person name="Kogle M.E."/>
            <person name="Wiebenga A."/>
            <person name="Kun R.S."/>
            <person name="Lubbers R.J."/>
            <person name="Makela M.R."/>
            <person name="Barry K."/>
            <person name="Chovatia M."/>
            <person name="Clum A."/>
            <person name="Daum C."/>
            <person name="Haridas S."/>
            <person name="He G."/>
            <person name="LaButti K."/>
            <person name="Lipzen A."/>
            <person name="Riley R."/>
            <person name="Salamov A."/>
            <person name="Simmons B.A."/>
            <person name="Magnuson J.K."/>
            <person name="Henrissat B."/>
            <person name="Mortensen U.H."/>
            <person name="Larsen T.O."/>
            <person name="Devries R.P."/>
            <person name="Grigoriev I.V."/>
            <person name="Machida M."/>
            <person name="Baker S.E."/>
            <person name="Andersen M.R."/>
            <person name="Cantor M.N."/>
            <person name="Hua S.X."/>
        </authorList>
    </citation>
    <scope>NUCLEOTIDE SEQUENCE [LARGE SCALE GENOMIC DNA]</scope>
    <source>
        <strain evidence="12 13">CBS 119388</strain>
    </source>
</reference>
<dbReference type="SUPFAM" id="SSF75005">
    <property type="entry name" value="Arabinanase/levansucrase/invertase"/>
    <property type="match status" value="1"/>
</dbReference>